<dbReference type="InterPro" id="IPR006140">
    <property type="entry name" value="D-isomer_DH_NAD-bd"/>
</dbReference>
<dbReference type="Pfam" id="PF00389">
    <property type="entry name" value="2-Hacid_dh"/>
    <property type="match status" value="1"/>
</dbReference>
<feature type="domain" description="D-isomer specific 2-hydroxyacid dehydrogenase NAD-binding" evidence="5">
    <location>
        <begin position="127"/>
        <end position="301"/>
    </location>
</feature>
<organism evidence="6 7">
    <name type="scientific">Carpinus fangiana</name>
    <dbReference type="NCBI Taxonomy" id="176857"/>
    <lineage>
        <taxon>Eukaryota</taxon>
        <taxon>Viridiplantae</taxon>
        <taxon>Streptophyta</taxon>
        <taxon>Embryophyta</taxon>
        <taxon>Tracheophyta</taxon>
        <taxon>Spermatophyta</taxon>
        <taxon>Magnoliopsida</taxon>
        <taxon>eudicotyledons</taxon>
        <taxon>Gunneridae</taxon>
        <taxon>Pentapetalae</taxon>
        <taxon>rosids</taxon>
        <taxon>fabids</taxon>
        <taxon>Fagales</taxon>
        <taxon>Betulaceae</taxon>
        <taxon>Carpinus</taxon>
    </lineage>
</organism>
<dbReference type="AlphaFoldDB" id="A0A5N6KRJ2"/>
<gene>
    <name evidence="6" type="ORF">FH972_022076</name>
</gene>
<keyword evidence="7" id="KW-1185">Reference proteome</keyword>
<dbReference type="EMBL" id="VIBQ01000010">
    <property type="protein sequence ID" value="KAB8339140.1"/>
    <property type="molecule type" value="Genomic_DNA"/>
</dbReference>
<dbReference type="Gene3D" id="3.40.50.720">
    <property type="entry name" value="NAD(P)-binding Rossmann-like Domain"/>
    <property type="match status" value="2"/>
</dbReference>
<reference evidence="6 7" key="1">
    <citation type="submission" date="2019-06" db="EMBL/GenBank/DDBJ databases">
        <title>A chromosomal-level reference genome of Carpinus fangiana (Coryloideae, Betulaceae).</title>
        <authorList>
            <person name="Yang X."/>
            <person name="Wang Z."/>
            <person name="Zhang L."/>
            <person name="Hao G."/>
            <person name="Liu J."/>
            <person name="Yang Y."/>
        </authorList>
    </citation>
    <scope>NUCLEOTIDE SEQUENCE [LARGE SCALE GENOMIC DNA]</scope>
    <source>
        <strain evidence="6">Cfa_2016G</strain>
        <tissue evidence="6">Leaf</tissue>
    </source>
</reference>
<dbReference type="GO" id="GO:0051287">
    <property type="term" value="F:NAD binding"/>
    <property type="evidence" value="ECO:0007669"/>
    <property type="project" value="InterPro"/>
</dbReference>
<dbReference type="Pfam" id="PF02826">
    <property type="entry name" value="2-Hacid_dh_C"/>
    <property type="match status" value="1"/>
</dbReference>
<dbReference type="CDD" id="cd12168">
    <property type="entry name" value="Mand_dh_like"/>
    <property type="match status" value="1"/>
</dbReference>
<dbReference type="PANTHER" id="PTHR10996:SF269">
    <property type="entry name" value="HYPOTHETICAL D-ISOMER SPECIFIC 2-HYDROXYACID DEHYDROGENASE (EUROFUNG)"/>
    <property type="match status" value="1"/>
</dbReference>
<keyword evidence="1 3" id="KW-0560">Oxidoreductase</keyword>
<dbReference type="PROSITE" id="PS00671">
    <property type="entry name" value="D_2_HYDROXYACID_DH_3"/>
    <property type="match status" value="1"/>
</dbReference>
<dbReference type="Proteomes" id="UP000327013">
    <property type="component" value="Unassembled WGS sequence"/>
</dbReference>
<dbReference type="FunFam" id="3.40.50.720:FF:000282">
    <property type="entry name" value="Glyoxylate reductase protein"/>
    <property type="match status" value="1"/>
</dbReference>
<evidence type="ECO:0000256" key="2">
    <source>
        <dbReference type="ARBA" id="ARBA00023027"/>
    </source>
</evidence>
<evidence type="ECO:0000259" key="5">
    <source>
        <dbReference type="Pfam" id="PF02826"/>
    </source>
</evidence>
<dbReference type="OrthoDB" id="9991913at2759"/>
<dbReference type="InterPro" id="IPR029753">
    <property type="entry name" value="D-isomer_DH_CS"/>
</dbReference>
<keyword evidence="2" id="KW-0520">NAD</keyword>
<evidence type="ECO:0000313" key="7">
    <source>
        <dbReference type="Proteomes" id="UP000327013"/>
    </source>
</evidence>
<dbReference type="SUPFAM" id="SSF52283">
    <property type="entry name" value="Formate/glycerate dehydrogenase catalytic domain-like"/>
    <property type="match status" value="1"/>
</dbReference>
<dbReference type="GO" id="GO:0030267">
    <property type="term" value="F:glyoxylate reductase (NADPH) activity"/>
    <property type="evidence" value="ECO:0007669"/>
    <property type="project" value="TreeGrafter"/>
</dbReference>
<dbReference type="SUPFAM" id="SSF51735">
    <property type="entry name" value="NAD(P)-binding Rossmann-fold domains"/>
    <property type="match status" value="1"/>
</dbReference>
<evidence type="ECO:0000313" key="6">
    <source>
        <dbReference type="EMBL" id="KAB8339140.1"/>
    </source>
</evidence>
<comment type="caution">
    <text evidence="6">The sequence shown here is derived from an EMBL/GenBank/DDBJ whole genome shotgun (WGS) entry which is preliminary data.</text>
</comment>
<evidence type="ECO:0008006" key="8">
    <source>
        <dbReference type="Google" id="ProtNLM"/>
    </source>
</evidence>
<evidence type="ECO:0000256" key="1">
    <source>
        <dbReference type="ARBA" id="ARBA00023002"/>
    </source>
</evidence>
<evidence type="ECO:0000256" key="3">
    <source>
        <dbReference type="RuleBase" id="RU003719"/>
    </source>
</evidence>
<dbReference type="InterPro" id="IPR036291">
    <property type="entry name" value="NAD(P)-bd_dom_sf"/>
</dbReference>
<sequence>MGKPKVLLLGNIDHAQLTWDALSEVAELTTSSAKDRAAFLAEAKAGKLDGVVAAYRTFPSVAQTGLWDAELVDALPKSFKFIAHNGAGYDQLRPDALLARPADKGGPIIATNVPTAVDDATADTGIFLMLGALRNFNTSIMALRRNAWRGETPPALGHDPQGKLIGILGMGGIGRNFANKARAFGMRVAYHNRRELDAAAAAGATYLSFDELLAQSDVILVSVPLSPATHHLISTAEFAKMKTGVVVVNTARGAVIDEAALVKALDDGKVGSAGLDVFEEEPKVHPGLVANDKVLLLPHMGTWTKETQTKMEEWCIGNVRSAVEGKYEQMSVIGEHKEALAELSK</sequence>
<proteinExistence type="inferred from homology"/>
<dbReference type="GO" id="GO:0005829">
    <property type="term" value="C:cytosol"/>
    <property type="evidence" value="ECO:0007669"/>
    <property type="project" value="TreeGrafter"/>
</dbReference>
<comment type="similarity">
    <text evidence="3">Belongs to the D-isomer specific 2-hydroxyacid dehydrogenase family.</text>
</comment>
<dbReference type="InterPro" id="IPR050223">
    <property type="entry name" value="D-isomer_2-hydroxyacid_DH"/>
</dbReference>
<feature type="domain" description="D-isomer specific 2-hydroxyacid dehydrogenase catalytic" evidence="4">
    <location>
        <begin position="16"/>
        <end position="327"/>
    </location>
</feature>
<name>A0A5N6KRJ2_9ROSI</name>
<evidence type="ECO:0000259" key="4">
    <source>
        <dbReference type="Pfam" id="PF00389"/>
    </source>
</evidence>
<dbReference type="PANTHER" id="PTHR10996">
    <property type="entry name" value="2-HYDROXYACID DEHYDROGENASE-RELATED"/>
    <property type="match status" value="1"/>
</dbReference>
<accession>A0A5N6KRJ2</accession>
<dbReference type="InterPro" id="IPR006139">
    <property type="entry name" value="D-isomer_2_OHA_DH_cat_dom"/>
</dbReference>
<dbReference type="GO" id="GO:0016618">
    <property type="term" value="F:hydroxypyruvate reductase [NAD(P)H] activity"/>
    <property type="evidence" value="ECO:0007669"/>
    <property type="project" value="TreeGrafter"/>
</dbReference>
<protein>
    <recommendedName>
        <fullName evidence="8">D-isomer specific 2-hydroxyacid dehydrogenase NAD-binding domain-containing protein</fullName>
    </recommendedName>
</protein>